<accession>A0A183DGR8</accession>
<dbReference type="Proteomes" id="UP000271098">
    <property type="component" value="Unassembled WGS sequence"/>
</dbReference>
<gene>
    <name evidence="1" type="ORF">GPUH_LOCUS7909</name>
</gene>
<keyword evidence="2" id="KW-1185">Reference proteome</keyword>
<reference evidence="1 2" key="2">
    <citation type="submission" date="2018-11" db="EMBL/GenBank/DDBJ databases">
        <authorList>
            <consortium name="Pathogen Informatics"/>
        </authorList>
    </citation>
    <scope>NUCLEOTIDE SEQUENCE [LARGE SCALE GENOMIC DNA]</scope>
</reference>
<name>A0A183DGR8_9BILA</name>
<reference evidence="3" key="1">
    <citation type="submission" date="2016-06" db="UniProtKB">
        <authorList>
            <consortium name="WormBaseParasite"/>
        </authorList>
    </citation>
    <scope>IDENTIFICATION</scope>
</reference>
<dbReference type="OrthoDB" id="5839236at2759"/>
<sequence>MQKTGVKSEQLAQLLKTSVTWMIRRGKLERLVTWKYAKVFDLYDEATIKDIISMASVDLLENLLHSSSDCASVSSKFALYSTLAQHESEKKRKLLSTVLEDVLKVTVGVAKTDIIGAIRFLQHILPVNFIKKKKSSA</sequence>
<organism evidence="3">
    <name type="scientific">Gongylonema pulchrum</name>
    <dbReference type="NCBI Taxonomy" id="637853"/>
    <lineage>
        <taxon>Eukaryota</taxon>
        <taxon>Metazoa</taxon>
        <taxon>Ecdysozoa</taxon>
        <taxon>Nematoda</taxon>
        <taxon>Chromadorea</taxon>
        <taxon>Rhabditida</taxon>
        <taxon>Spirurina</taxon>
        <taxon>Spiruromorpha</taxon>
        <taxon>Spiruroidea</taxon>
        <taxon>Gongylonematidae</taxon>
        <taxon>Gongylonema</taxon>
    </lineage>
</organism>
<evidence type="ECO:0000313" key="3">
    <source>
        <dbReference type="WBParaSite" id="GPUH_0000791801-mRNA-1"/>
    </source>
</evidence>
<evidence type="ECO:0000313" key="2">
    <source>
        <dbReference type="Proteomes" id="UP000271098"/>
    </source>
</evidence>
<evidence type="ECO:0000313" key="1">
    <source>
        <dbReference type="EMBL" id="VDK60091.1"/>
    </source>
</evidence>
<dbReference type="WBParaSite" id="GPUH_0000791801-mRNA-1">
    <property type="protein sequence ID" value="GPUH_0000791801-mRNA-1"/>
    <property type="gene ID" value="GPUH_0000791801"/>
</dbReference>
<protein>
    <submittedName>
        <fullName evidence="3">FANCI_S4 domain-containing protein</fullName>
    </submittedName>
</protein>
<dbReference type="EMBL" id="UYRT01021660">
    <property type="protein sequence ID" value="VDK60091.1"/>
    <property type="molecule type" value="Genomic_DNA"/>
</dbReference>
<proteinExistence type="predicted"/>
<dbReference type="AlphaFoldDB" id="A0A183DGR8"/>